<dbReference type="GO" id="GO:0016020">
    <property type="term" value="C:membrane"/>
    <property type="evidence" value="ECO:0007669"/>
    <property type="project" value="UniProtKB-SubCell"/>
</dbReference>
<comment type="subcellular location">
    <subcellularLocation>
        <location evidence="1">Membrane</location>
        <topology evidence="1">Multi-pass membrane protein</topology>
    </subcellularLocation>
</comment>
<dbReference type="EMBL" id="QUQM01000007">
    <property type="protein sequence ID" value="KAA8646023.1"/>
    <property type="molecule type" value="Genomic_DNA"/>
</dbReference>
<dbReference type="InterPro" id="IPR036259">
    <property type="entry name" value="MFS_trans_sf"/>
</dbReference>
<reference evidence="7 8" key="1">
    <citation type="submission" date="2019-08" db="EMBL/GenBank/DDBJ databases">
        <title>The genome sequence of a newly discovered highly antifungal drug resistant Aspergillus species, Aspergillus tanneri NIH 1004.</title>
        <authorList>
            <person name="Mounaud S."/>
            <person name="Singh I."/>
            <person name="Joardar V."/>
            <person name="Pakala S."/>
            <person name="Pakala S."/>
            <person name="Venepally P."/>
            <person name="Chung J.K."/>
            <person name="Losada L."/>
            <person name="Nierman W.C."/>
        </authorList>
    </citation>
    <scope>NUCLEOTIDE SEQUENCE [LARGE SCALE GENOMIC DNA]</scope>
    <source>
        <strain evidence="7 8">NIH1004</strain>
    </source>
</reference>
<gene>
    <name evidence="7" type="ORF">ATNIH1004_007445</name>
</gene>
<evidence type="ECO:0000259" key="6">
    <source>
        <dbReference type="PROSITE" id="PS50850"/>
    </source>
</evidence>
<evidence type="ECO:0000256" key="2">
    <source>
        <dbReference type="ARBA" id="ARBA00022448"/>
    </source>
</evidence>
<name>A0A5M9MM21_9EURO</name>
<dbReference type="RefSeq" id="XP_033425384.1">
    <property type="nucleotide sequence ID" value="XM_033572069.1"/>
</dbReference>
<keyword evidence="4" id="KW-1133">Transmembrane helix</keyword>
<dbReference type="InterPro" id="IPR020846">
    <property type="entry name" value="MFS_dom"/>
</dbReference>
<feature type="domain" description="Major facilitator superfamily (MFS) profile" evidence="6">
    <location>
        <begin position="1"/>
        <end position="138"/>
    </location>
</feature>
<evidence type="ECO:0000256" key="4">
    <source>
        <dbReference type="ARBA" id="ARBA00022989"/>
    </source>
</evidence>
<dbReference type="Gene3D" id="1.20.1250.20">
    <property type="entry name" value="MFS general substrate transporter like domains"/>
    <property type="match status" value="1"/>
</dbReference>
<evidence type="ECO:0000256" key="5">
    <source>
        <dbReference type="ARBA" id="ARBA00023136"/>
    </source>
</evidence>
<dbReference type="OrthoDB" id="419616at2759"/>
<organism evidence="7 8">
    <name type="scientific">Aspergillus tanneri</name>
    <dbReference type="NCBI Taxonomy" id="1220188"/>
    <lineage>
        <taxon>Eukaryota</taxon>
        <taxon>Fungi</taxon>
        <taxon>Dikarya</taxon>
        <taxon>Ascomycota</taxon>
        <taxon>Pezizomycotina</taxon>
        <taxon>Eurotiomycetes</taxon>
        <taxon>Eurotiomycetidae</taxon>
        <taxon>Eurotiales</taxon>
        <taxon>Aspergillaceae</taxon>
        <taxon>Aspergillus</taxon>
        <taxon>Aspergillus subgen. Circumdati</taxon>
    </lineage>
</organism>
<dbReference type="Pfam" id="PF07690">
    <property type="entry name" value="MFS_1"/>
    <property type="match status" value="1"/>
</dbReference>
<keyword evidence="3" id="KW-0812">Transmembrane</keyword>
<dbReference type="PANTHER" id="PTHR23504">
    <property type="entry name" value="MAJOR FACILITATOR SUPERFAMILY DOMAIN-CONTAINING PROTEIN 10"/>
    <property type="match status" value="1"/>
</dbReference>
<evidence type="ECO:0000256" key="1">
    <source>
        <dbReference type="ARBA" id="ARBA00004141"/>
    </source>
</evidence>
<proteinExistence type="predicted"/>
<keyword evidence="2" id="KW-0813">Transport</keyword>
<keyword evidence="5" id="KW-0472">Membrane</keyword>
<evidence type="ECO:0000313" key="7">
    <source>
        <dbReference type="EMBL" id="KAA8646023.1"/>
    </source>
</evidence>
<dbReference type="InterPro" id="IPR011701">
    <property type="entry name" value="MFS"/>
</dbReference>
<dbReference type="SUPFAM" id="SSF103473">
    <property type="entry name" value="MFS general substrate transporter"/>
    <property type="match status" value="1"/>
</dbReference>
<dbReference type="AlphaFoldDB" id="A0A5M9MM21"/>
<dbReference type="PROSITE" id="PS50850">
    <property type="entry name" value="MFS"/>
    <property type="match status" value="1"/>
</dbReference>
<evidence type="ECO:0000313" key="8">
    <source>
        <dbReference type="Proteomes" id="UP000324241"/>
    </source>
</evidence>
<dbReference type="Proteomes" id="UP000324241">
    <property type="component" value="Unassembled WGS sequence"/>
</dbReference>
<dbReference type="PANTHER" id="PTHR23504:SF15">
    <property type="entry name" value="MAJOR FACILITATOR SUPERFAMILY (MFS) PROFILE DOMAIN-CONTAINING PROTEIN"/>
    <property type="match status" value="1"/>
</dbReference>
<dbReference type="GeneID" id="54330147"/>
<evidence type="ECO:0000256" key="3">
    <source>
        <dbReference type="ARBA" id="ARBA00022692"/>
    </source>
</evidence>
<comment type="caution">
    <text evidence="7">The sequence shown here is derived from an EMBL/GenBank/DDBJ whole genome shotgun (WGS) entry which is preliminary data.</text>
</comment>
<protein>
    <recommendedName>
        <fullName evidence="6">Major facilitator superfamily (MFS) profile domain-containing protein</fullName>
    </recommendedName>
</protein>
<accession>A0A5M9MM21</accession>
<sequence>MIFPFAYFMVNDFDPNDVRHVGLRDGLITSAFFIPQMITTIPYGIASDRYGRRPLLLTGLLGSAAFLCPFGLYKPFPWALITRALCGFCNGNAASTRTVAGETVYQANLNQGRVFAIFEFTQAVGYVGGRTHDRRLSS</sequence>
<dbReference type="GO" id="GO:0022857">
    <property type="term" value="F:transmembrane transporter activity"/>
    <property type="evidence" value="ECO:0007669"/>
    <property type="project" value="InterPro"/>
</dbReference>